<evidence type="ECO:0000256" key="1">
    <source>
        <dbReference type="SAM" id="MobiDB-lite"/>
    </source>
</evidence>
<dbReference type="EMBL" id="JAACXV010000131">
    <property type="protein sequence ID" value="KAF7283156.1"/>
    <property type="molecule type" value="Genomic_DNA"/>
</dbReference>
<evidence type="ECO:0000313" key="2">
    <source>
        <dbReference type="EMBL" id="KAF7283156.1"/>
    </source>
</evidence>
<gene>
    <name evidence="2" type="ORF">GWI33_001221</name>
</gene>
<sequence length="96" mass="10716">MPMQDADCDKTTSPSSNKPKEFCEICDNLRVTGWTDGLPLFDSLDDEAWRQNIFVDTARETNLVSAEITATDGCLITRMDVIAIVASGFVAFYRFI</sequence>
<accession>A0A834MI41</accession>
<evidence type="ECO:0000313" key="3">
    <source>
        <dbReference type="Proteomes" id="UP000625711"/>
    </source>
</evidence>
<dbReference type="Proteomes" id="UP000625711">
    <property type="component" value="Unassembled WGS sequence"/>
</dbReference>
<proteinExistence type="predicted"/>
<dbReference type="AlphaFoldDB" id="A0A834MI41"/>
<organism evidence="2 3">
    <name type="scientific">Rhynchophorus ferrugineus</name>
    <name type="common">Red palm weevil</name>
    <name type="synonym">Curculio ferrugineus</name>
    <dbReference type="NCBI Taxonomy" id="354439"/>
    <lineage>
        <taxon>Eukaryota</taxon>
        <taxon>Metazoa</taxon>
        <taxon>Ecdysozoa</taxon>
        <taxon>Arthropoda</taxon>
        <taxon>Hexapoda</taxon>
        <taxon>Insecta</taxon>
        <taxon>Pterygota</taxon>
        <taxon>Neoptera</taxon>
        <taxon>Endopterygota</taxon>
        <taxon>Coleoptera</taxon>
        <taxon>Polyphaga</taxon>
        <taxon>Cucujiformia</taxon>
        <taxon>Curculionidae</taxon>
        <taxon>Dryophthorinae</taxon>
        <taxon>Rhynchophorus</taxon>
    </lineage>
</organism>
<name>A0A834MI41_RHYFE</name>
<feature type="region of interest" description="Disordered" evidence="1">
    <location>
        <begin position="1"/>
        <end position="20"/>
    </location>
</feature>
<reference evidence="2" key="1">
    <citation type="submission" date="2020-08" db="EMBL/GenBank/DDBJ databases">
        <title>Genome sequencing and assembly of the red palm weevil Rhynchophorus ferrugineus.</title>
        <authorList>
            <person name="Dias G.B."/>
            <person name="Bergman C.M."/>
            <person name="Manee M."/>
        </authorList>
    </citation>
    <scope>NUCLEOTIDE SEQUENCE</scope>
    <source>
        <strain evidence="2">AA-2017</strain>
        <tissue evidence="2">Whole larva</tissue>
    </source>
</reference>
<protein>
    <submittedName>
        <fullName evidence="2">Uncharacterized protein</fullName>
    </submittedName>
</protein>
<comment type="caution">
    <text evidence="2">The sequence shown here is derived from an EMBL/GenBank/DDBJ whole genome shotgun (WGS) entry which is preliminary data.</text>
</comment>
<keyword evidence="3" id="KW-1185">Reference proteome</keyword>